<dbReference type="EMBL" id="CH963847">
    <property type="protein sequence ID" value="EDW73473.1"/>
    <property type="molecule type" value="Genomic_DNA"/>
</dbReference>
<dbReference type="OrthoDB" id="8040656at2759"/>
<name>B4MMR7_DROWI</name>
<evidence type="ECO:0000313" key="2">
    <source>
        <dbReference type="EMBL" id="EDW73473.1"/>
    </source>
</evidence>
<organism evidence="2 3">
    <name type="scientific">Drosophila willistoni</name>
    <name type="common">Fruit fly</name>
    <dbReference type="NCBI Taxonomy" id="7260"/>
    <lineage>
        <taxon>Eukaryota</taxon>
        <taxon>Metazoa</taxon>
        <taxon>Ecdysozoa</taxon>
        <taxon>Arthropoda</taxon>
        <taxon>Hexapoda</taxon>
        <taxon>Insecta</taxon>
        <taxon>Pterygota</taxon>
        <taxon>Neoptera</taxon>
        <taxon>Endopterygota</taxon>
        <taxon>Diptera</taxon>
        <taxon>Brachycera</taxon>
        <taxon>Muscomorpha</taxon>
        <taxon>Ephydroidea</taxon>
        <taxon>Drosophilidae</taxon>
        <taxon>Drosophila</taxon>
        <taxon>Sophophora</taxon>
    </lineage>
</organism>
<dbReference type="AlphaFoldDB" id="B4MMR7"/>
<dbReference type="eggNOG" id="ENOG502T8MI">
    <property type="taxonomic scope" value="Eukaryota"/>
</dbReference>
<dbReference type="OMA" id="WIIRETR"/>
<feature type="domain" description="DUF4780" evidence="1">
    <location>
        <begin position="29"/>
        <end position="174"/>
    </location>
</feature>
<dbReference type="KEGG" id="dwi:6639618"/>
<dbReference type="PhylomeDB" id="B4MMR7"/>
<protein>
    <recommendedName>
        <fullName evidence="1">DUF4780 domain-containing protein</fullName>
    </recommendedName>
</protein>
<dbReference type="Pfam" id="PF16012">
    <property type="entry name" value="DUF4780"/>
    <property type="match status" value="1"/>
</dbReference>
<accession>B4MMR7</accession>
<dbReference type="InParanoid" id="B4MMR7"/>
<sequence>MLVISTDLPDKDFSGLLNYFYTLFETSQNCNRFQFNEKHSVDKFDDKLWLTCANKDTFEWVTRSLSSLSSYKSSSFVEHFNLIDCSIVLPKVVKNKPLASVFQLLELQNSGLHTGKWCVLQRKTLLPTSEDYKEKAITYICDNEEVLLRIDQDSMDFLKTKEFKLKYCFWTIHFPLL</sequence>
<evidence type="ECO:0000313" key="3">
    <source>
        <dbReference type="Proteomes" id="UP000007798"/>
    </source>
</evidence>
<dbReference type="InterPro" id="IPR031961">
    <property type="entry name" value="DUF4780"/>
</dbReference>
<dbReference type="HOGENOM" id="CLU_1519476_0_0_1"/>
<reference evidence="2 3" key="1">
    <citation type="journal article" date="2007" name="Nature">
        <title>Evolution of genes and genomes on the Drosophila phylogeny.</title>
        <authorList>
            <consortium name="Drosophila 12 Genomes Consortium"/>
            <person name="Clark A.G."/>
            <person name="Eisen M.B."/>
            <person name="Smith D.R."/>
            <person name="Bergman C.M."/>
            <person name="Oliver B."/>
            <person name="Markow T.A."/>
            <person name="Kaufman T.C."/>
            <person name="Kellis M."/>
            <person name="Gelbart W."/>
            <person name="Iyer V.N."/>
            <person name="Pollard D.A."/>
            <person name="Sackton T.B."/>
            <person name="Larracuente A.M."/>
            <person name="Singh N.D."/>
            <person name="Abad J.P."/>
            <person name="Abt D.N."/>
            <person name="Adryan B."/>
            <person name="Aguade M."/>
            <person name="Akashi H."/>
            <person name="Anderson W.W."/>
            <person name="Aquadro C.F."/>
            <person name="Ardell D.H."/>
            <person name="Arguello R."/>
            <person name="Artieri C.G."/>
            <person name="Barbash D.A."/>
            <person name="Barker D."/>
            <person name="Barsanti P."/>
            <person name="Batterham P."/>
            <person name="Batzoglou S."/>
            <person name="Begun D."/>
            <person name="Bhutkar A."/>
            <person name="Blanco E."/>
            <person name="Bosak S.A."/>
            <person name="Bradley R.K."/>
            <person name="Brand A.D."/>
            <person name="Brent M.R."/>
            <person name="Brooks A.N."/>
            <person name="Brown R.H."/>
            <person name="Butlin R.K."/>
            <person name="Caggese C."/>
            <person name="Calvi B.R."/>
            <person name="Bernardo de Carvalho A."/>
            <person name="Caspi A."/>
            <person name="Castrezana S."/>
            <person name="Celniker S.E."/>
            <person name="Chang J.L."/>
            <person name="Chapple C."/>
            <person name="Chatterji S."/>
            <person name="Chinwalla A."/>
            <person name="Civetta A."/>
            <person name="Clifton S.W."/>
            <person name="Comeron J.M."/>
            <person name="Costello J.C."/>
            <person name="Coyne J.A."/>
            <person name="Daub J."/>
            <person name="David R.G."/>
            <person name="Delcher A.L."/>
            <person name="Delehaunty K."/>
            <person name="Do C.B."/>
            <person name="Ebling H."/>
            <person name="Edwards K."/>
            <person name="Eickbush T."/>
            <person name="Evans J.D."/>
            <person name="Filipski A."/>
            <person name="Findeiss S."/>
            <person name="Freyhult E."/>
            <person name="Fulton L."/>
            <person name="Fulton R."/>
            <person name="Garcia A.C."/>
            <person name="Gardiner A."/>
            <person name="Garfield D.A."/>
            <person name="Garvin B.E."/>
            <person name="Gibson G."/>
            <person name="Gilbert D."/>
            <person name="Gnerre S."/>
            <person name="Godfrey J."/>
            <person name="Good R."/>
            <person name="Gotea V."/>
            <person name="Gravely B."/>
            <person name="Greenberg A.J."/>
            <person name="Griffiths-Jones S."/>
            <person name="Gross S."/>
            <person name="Guigo R."/>
            <person name="Gustafson E.A."/>
            <person name="Haerty W."/>
            <person name="Hahn M.W."/>
            <person name="Halligan D.L."/>
            <person name="Halpern A.L."/>
            <person name="Halter G.M."/>
            <person name="Han M.V."/>
            <person name="Heger A."/>
            <person name="Hillier L."/>
            <person name="Hinrichs A.S."/>
            <person name="Holmes I."/>
            <person name="Hoskins R.A."/>
            <person name="Hubisz M.J."/>
            <person name="Hultmark D."/>
            <person name="Huntley M.A."/>
            <person name="Jaffe D.B."/>
            <person name="Jagadeeshan S."/>
            <person name="Jeck W.R."/>
            <person name="Johnson J."/>
            <person name="Jones C.D."/>
            <person name="Jordan W.C."/>
            <person name="Karpen G.H."/>
            <person name="Kataoka E."/>
            <person name="Keightley P.D."/>
            <person name="Kheradpour P."/>
            <person name="Kirkness E.F."/>
            <person name="Koerich L.B."/>
            <person name="Kristiansen K."/>
            <person name="Kudrna D."/>
            <person name="Kulathinal R.J."/>
            <person name="Kumar S."/>
            <person name="Kwok R."/>
            <person name="Lander E."/>
            <person name="Langley C.H."/>
            <person name="Lapoint R."/>
            <person name="Lazzaro B.P."/>
            <person name="Lee S.J."/>
            <person name="Levesque L."/>
            <person name="Li R."/>
            <person name="Lin C.F."/>
            <person name="Lin M.F."/>
            <person name="Lindblad-Toh K."/>
            <person name="Llopart A."/>
            <person name="Long M."/>
            <person name="Low L."/>
            <person name="Lozovsky E."/>
            <person name="Lu J."/>
            <person name="Luo M."/>
            <person name="Machado C.A."/>
            <person name="Makalowski W."/>
            <person name="Marzo M."/>
            <person name="Matsuda M."/>
            <person name="Matzkin L."/>
            <person name="McAllister B."/>
            <person name="McBride C.S."/>
            <person name="McKernan B."/>
            <person name="McKernan K."/>
            <person name="Mendez-Lago M."/>
            <person name="Minx P."/>
            <person name="Mollenhauer M.U."/>
            <person name="Montooth K."/>
            <person name="Mount S.M."/>
            <person name="Mu X."/>
            <person name="Myers E."/>
            <person name="Negre B."/>
            <person name="Newfeld S."/>
            <person name="Nielsen R."/>
            <person name="Noor M.A."/>
            <person name="O'Grady P."/>
            <person name="Pachter L."/>
            <person name="Papaceit M."/>
            <person name="Parisi M.J."/>
            <person name="Parisi M."/>
            <person name="Parts L."/>
            <person name="Pedersen J.S."/>
            <person name="Pesole G."/>
            <person name="Phillippy A.M."/>
            <person name="Ponting C.P."/>
            <person name="Pop M."/>
            <person name="Porcelli D."/>
            <person name="Powell J.R."/>
            <person name="Prohaska S."/>
            <person name="Pruitt K."/>
            <person name="Puig M."/>
            <person name="Quesneville H."/>
            <person name="Ram K.R."/>
            <person name="Rand D."/>
            <person name="Rasmussen M.D."/>
            <person name="Reed L.K."/>
            <person name="Reenan R."/>
            <person name="Reily A."/>
            <person name="Remington K.A."/>
            <person name="Rieger T.T."/>
            <person name="Ritchie M.G."/>
            <person name="Robin C."/>
            <person name="Rogers Y.H."/>
            <person name="Rohde C."/>
            <person name="Rozas J."/>
            <person name="Rubenfield M.J."/>
            <person name="Ruiz A."/>
            <person name="Russo S."/>
            <person name="Salzberg S.L."/>
            <person name="Sanchez-Gracia A."/>
            <person name="Saranga D.J."/>
            <person name="Sato H."/>
            <person name="Schaeffer S.W."/>
            <person name="Schatz M.C."/>
            <person name="Schlenke T."/>
            <person name="Schwartz R."/>
            <person name="Segarra C."/>
            <person name="Singh R.S."/>
            <person name="Sirot L."/>
            <person name="Sirota M."/>
            <person name="Sisneros N.B."/>
            <person name="Smith C.D."/>
            <person name="Smith T.F."/>
            <person name="Spieth J."/>
            <person name="Stage D.E."/>
            <person name="Stark A."/>
            <person name="Stephan W."/>
            <person name="Strausberg R.L."/>
            <person name="Strempel S."/>
            <person name="Sturgill D."/>
            <person name="Sutton G."/>
            <person name="Sutton G.G."/>
            <person name="Tao W."/>
            <person name="Teichmann S."/>
            <person name="Tobari Y.N."/>
            <person name="Tomimura Y."/>
            <person name="Tsolas J.M."/>
            <person name="Valente V.L."/>
            <person name="Venter E."/>
            <person name="Venter J.C."/>
            <person name="Vicario S."/>
            <person name="Vieira F.G."/>
            <person name="Vilella A.J."/>
            <person name="Villasante A."/>
            <person name="Walenz B."/>
            <person name="Wang J."/>
            <person name="Wasserman M."/>
            <person name="Watts T."/>
            <person name="Wilson D."/>
            <person name="Wilson R.K."/>
            <person name="Wing R.A."/>
            <person name="Wolfner M.F."/>
            <person name="Wong A."/>
            <person name="Wong G.K."/>
            <person name="Wu C.I."/>
            <person name="Wu G."/>
            <person name="Yamamoto D."/>
            <person name="Yang H.P."/>
            <person name="Yang S.P."/>
            <person name="Yorke J.A."/>
            <person name="Yoshida K."/>
            <person name="Zdobnov E."/>
            <person name="Zhang P."/>
            <person name="Zhang Y."/>
            <person name="Zimin A.V."/>
            <person name="Baldwin J."/>
            <person name="Abdouelleil A."/>
            <person name="Abdulkadir J."/>
            <person name="Abebe A."/>
            <person name="Abera B."/>
            <person name="Abreu J."/>
            <person name="Acer S.C."/>
            <person name="Aftuck L."/>
            <person name="Alexander A."/>
            <person name="An P."/>
            <person name="Anderson E."/>
            <person name="Anderson S."/>
            <person name="Arachi H."/>
            <person name="Azer M."/>
            <person name="Bachantsang P."/>
            <person name="Barry A."/>
            <person name="Bayul T."/>
            <person name="Berlin A."/>
            <person name="Bessette D."/>
            <person name="Bloom T."/>
            <person name="Blye J."/>
            <person name="Boguslavskiy L."/>
            <person name="Bonnet C."/>
            <person name="Boukhgalter B."/>
            <person name="Bourzgui I."/>
            <person name="Brown A."/>
            <person name="Cahill P."/>
            <person name="Channer S."/>
            <person name="Cheshatsang Y."/>
            <person name="Chuda L."/>
            <person name="Citroen M."/>
            <person name="Collymore A."/>
            <person name="Cooke P."/>
            <person name="Costello M."/>
            <person name="D'Aco K."/>
            <person name="Daza R."/>
            <person name="De Haan G."/>
            <person name="DeGray S."/>
            <person name="DeMaso C."/>
            <person name="Dhargay N."/>
            <person name="Dooley K."/>
            <person name="Dooley E."/>
            <person name="Doricent M."/>
            <person name="Dorje P."/>
            <person name="Dorjee K."/>
            <person name="Dupes A."/>
            <person name="Elong R."/>
            <person name="Falk J."/>
            <person name="Farina A."/>
            <person name="Faro S."/>
            <person name="Ferguson D."/>
            <person name="Fisher S."/>
            <person name="Foley C.D."/>
            <person name="Franke A."/>
            <person name="Friedrich D."/>
            <person name="Gadbois L."/>
            <person name="Gearin G."/>
            <person name="Gearin C.R."/>
            <person name="Giannoukos G."/>
            <person name="Goode T."/>
            <person name="Graham J."/>
            <person name="Grandbois E."/>
            <person name="Grewal S."/>
            <person name="Gyaltsen K."/>
            <person name="Hafez N."/>
            <person name="Hagos B."/>
            <person name="Hall J."/>
            <person name="Henson C."/>
            <person name="Hollinger A."/>
            <person name="Honan T."/>
            <person name="Huard M.D."/>
            <person name="Hughes L."/>
            <person name="Hurhula B."/>
            <person name="Husby M.E."/>
            <person name="Kamat A."/>
            <person name="Kanga B."/>
            <person name="Kashin S."/>
            <person name="Khazanovich D."/>
            <person name="Kisner P."/>
            <person name="Lance K."/>
            <person name="Lara M."/>
            <person name="Lee W."/>
            <person name="Lennon N."/>
            <person name="Letendre F."/>
            <person name="LeVine R."/>
            <person name="Lipovsky A."/>
            <person name="Liu X."/>
            <person name="Liu J."/>
            <person name="Liu S."/>
            <person name="Lokyitsang T."/>
            <person name="Lokyitsang Y."/>
            <person name="Lubonja R."/>
            <person name="Lui A."/>
            <person name="MacDonald P."/>
            <person name="Magnisalis V."/>
            <person name="Maru K."/>
            <person name="Matthews C."/>
            <person name="McCusker W."/>
            <person name="McDonough S."/>
            <person name="Mehta T."/>
            <person name="Meldrim J."/>
            <person name="Meneus L."/>
            <person name="Mihai O."/>
            <person name="Mihalev A."/>
            <person name="Mihova T."/>
            <person name="Mittelman R."/>
            <person name="Mlenga V."/>
            <person name="Montmayeur A."/>
            <person name="Mulrain L."/>
            <person name="Navidi A."/>
            <person name="Naylor J."/>
            <person name="Negash T."/>
            <person name="Nguyen T."/>
            <person name="Nguyen N."/>
            <person name="Nicol R."/>
            <person name="Norbu C."/>
            <person name="Norbu N."/>
            <person name="Novod N."/>
            <person name="O'Neill B."/>
            <person name="Osman S."/>
            <person name="Markiewicz E."/>
            <person name="Oyono O.L."/>
            <person name="Patti C."/>
            <person name="Phunkhang P."/>
            <person name="Pierre F."/>
            <person name="Priest M."/>
            <person name="Raghuraman S."/>
            <person name="Rege F."/>
            <person name="Reyes R."/>
            <person name="Rise C."/>
            <person name="Rogov P."/>
            <person name="Ross K."/>
            <person name="Ryan E."/>
            <person name="Settipalli S."/>
            <person name="Shea T."/>
            <person name="Sherpa N."/>
            <person name="Shi L."/>
            <person name="Shih D."/>
            <person name="Sparrow T."/>
            <person name="Spaulding J."/>
            <person name="Stalker J."/>
            <person name="Stange-Thomann N."/>
            <person name="Stavropoulos S."/>
            <person name="Stone C."/>
            <person name="Strader C."/>
            <person name="Tesfaye S."/>
            <person name="Thomson T."/>
            <person name="Thoulutsang Y."/>
            <person name="Thoulutsang D."/>
            <person name="Topham K."/>
            <person name="Topping I."/>
            <person name="Tsamla T."/>
            <person name="Vassiliev H."/>
            <person name="Vo A."/>
            <person name="Wangchuk T."/>
            <person name="Wangdi T."/>
            <person name="Weiand M."/>
            <person name="Wilkinson J."/>
            <person name="Wilson A."/>
            <person name="Yadav S."/>
            <person name="Young G."/>
            <person name="Yu Q."/>
            <person name="Zembek L."/>
            <person name="Zhong D."/>
            <person name="Zimmer A."/>
            <person name="Zwirko Z."/>
            <person name="Jaffe D.B."/>
            <person name="Alvarez P."/>
            <person name="Brockman W."/>
            <person name="Butler J."/>
            <person name="Chin C."/>
            <person name="Gnerre S."/>
            <person name="Grabherr M."/>
            <person name="Kleber M."/>
            <person name="Mauceli E."/>
            <person name="MacCallum I."/>
        </authorList>
    </citation>
    <scope>NUCLEOTIDE SEQUENCE [LARGE SCALE GENOMIC DNA]</scope>
    <source>
        <strain evidence="3">Tucson 14030-0811.24</strain>
    </source>
</reference>
<gene>
    <name evidence="2" type="primary">Dwil\GK19255</name>
    <name evidence="2" type="ORF">Dwil_GK19255</name>
</gene>
<evidence type="ECO:0000259" key="1">
    <source>
        <dbReference type="Pfam" id="PF16012"/>
    </source>
</evidence>
<proteinExistence type="predicted"/>
<keyword evidence="3" id="KW-1185">Reference proteome</keyword>
<dbReference type="Proteomes" id="UP000007798">
    <property type="component" value="Unassembled WGS sequence"/>
</dbReference>